<dbReference type="InterPro" id="IPR021109">
    <property type="entry name" value="Peptidase_aspartic_dom_sf"/>
</dbReference>
<comment type="caution">
    <text evidence="1">The sequence shown here is derived from an EMBL/GenBank/DDBJ whole genome shotgun (WGS) entry which is preliminary data.</text>
</comment>
<accession>A0ABV3R1E9</accession>
<dbReference type="SUPFAM" id="SSF50630">
    <property type="entry name" value="Acid proteases"/>
    <property type="match status" value="1"/>
</dbReference>
<dbReference type="InterPro" id="IPR011969">
    <property type="entry name" value="Clan_AA_Asp_peptidase_C"/>
</dbReference>
<gene>
    <name evidence="1" type="ORF">ABUE31_14330</name>
</gene>
<organism evidence="1 2">
    <name type="scientific">Mesorhizobium marinum</name>
    <dbReference type="NCBI Taxonomy" id="3228790"/>
    <lineage>
        <taxon>Bacteria</taxon>
        <taxon>Pseudomonadati</taxon>
        <taxon>Pseudomonadota</taxon>
        <taxon>Alphaproteobacteria</taxon>
        <taxon>Hyphomicrobiales</taxon>
        <taxon>Phyllobacteriaceae</taxon>
        <taxon>Mesorhizobium</taxon>
    </lineage>
</organism>
<dbReference type="EC" id="3.4.23.-" evidence="1"/>
<reference evidence="1 2" key="1">
    <citation type="submission" date="2024-06" db="EMBL/GenBank/DDBJ databases">
        <authorList>
            <person name="Tuo L."/>
        </authorList>
    </citation>
    <scope>NUCLEOTIDE SEQUENCE [LARGE SCALE GENOMIC DNA]</scope>
    <source>
        <strain evidence="1 2">ZMM04-5</strain>
    </source>
</reference>
<keyword evidence="1" id="KW-0645">Protease</keyword>
<keyword evidence="1" id="KW-0378">Hydrolase</keyword>
<evidence type="ECO:0000313" key="2">
    <source>
        <dbReference type="Proteomes" id="UP001556196"/>
    </source>
</evidence>
<evidence type="ECO:0000313" key="1">
    <source>
        <dbReference type="EMBL" id="MEW9807166.1"/>
    </source>
</evidence>
<name>A0ABV3R1E9_9HYPH</name>
<dbReference type="GO" id="GO:0008233">
    <property type="term" value="F:peptidase activity"/>
    <property type="evidence" value="ECO:0007669"/>
    <property type="project" value="UniProtKB-KW"/>
</dbReference>
<protein>
    <submittedName>
        <fullName evidence="1">TIGR02281 family clan AA aspartic protease</fullName>
        <ecNumber evidence="1">3.4.23.-</ecNumber>
    </submittedName>
</protein>
<sequence length="188" mass="20135">MLRKLIILVVCAVASASVPLLYERNPDLFRRLLGQAGETQAAPQTIAKAEIRTANAPAPTTEVLLGRKVRIAADGQGHFSADFRLNGRSVDALVDTGATLVAMNASTARRVGIKVMPADFKYKVRTANGETRAAGVTIDKLQIGRILVEDVEAVVLDDKALDGTLIGVSFLKRLAKYQVENGALLLVQ</sequence>
<dbReference type="RefSeq" id="WP_367724326.1">
    <property type="nucleotide sequence ID" value="NZ_JBFOCI010000004.1"/>
</dbReference>
<dbReference type="GO" id="GO:0006508">
    <property type="term" value="P:proteolysis"/>
    <property type="evidence" value="ECO:0007669"/>
    <property type="project" value="UniProtKB-KW"/>
</dbReference>
<proteinExistence type="predicted"/>
<keyword evidence="2" id="KW-1185">Reference proteome</keyword>
<dbReference type="InterPro" id="IPR034122">
    <property type="entry name" value="Retropepsin-like_bacterial"/>
</dbReference>
<dbReference type="Proteomes" id="UP001556196">
    <property type="component" value="Unassembled WGS sequence"/>
</dbReference>
<dbReference type="InterPro" id="IPR001969">
    <property type="entry name" value="Aspartic_peptidase_AS"/>
</dbReference>
<dbReference type="NCBIfam" id="TIGR02281">
    <property type="entry name" value="clan_AA_DTGA"/>
    <property type="match status" value="1"/>
</dbReference>
<dbReference type="Gene3D" id="2.40.70.10">
    <property type="entry name" value="Acid Proteases"/>
    <property type="match status" value="1"/>
</dbReference>
<dbReference type="CDD" id="cd05483">
    <property type="entry name" value="retropepsin_like_bacteria"/>
    <property type="match status" value="1"/>
</dbReference>
<dbReference type="Pfam" id="PF13975">
    <property type="entry name" value="gag-asp_proteas"/>
    <property type="match status" value="1"/>
</dbReference>
<dbReference type="EMBL" id="JBFOCI010000004">
    <property type="protein sequence ID" value="MEW9807166.1"/>
    <property type="molecule type" value="Genomic_DNA"/>
</dbReference>
<dbReference type="PROSITE" id="PS00141">
    <property type="entry name" value="ASP_PROTEASE"/>
    <property type="match status" value="1"/>
</dbReference>